<reference evidence="2 3" key="1">
    <citation type="submission" date="2011-02" db="EMBL/GenBank/DDBJ databases">
        <title>The Genome Sequence of Sphaeroforma arctica JP610.</title>
        <authorList>
            <consortium name="The Broad Institute Genome Sequencing Platform"/>
            <person name="Russ C."/>
            <person name="Cuomo C."/>
            <person name="Young S.K."/>
            <person name="Zeng Q."/>
            <person name="Gargeya S."/>
            <person name="Alvarado L."/>
            <person name="Berlin A."/>
            <person name="Chapman S.B."/>
            <person name="Chen Z."/>
            <person name="Freedman E."/>
            <person name="Gellesch M."/>
            <person name="Goldberg J."/>
            <person name="Griggs A."/>
            <person name="Gujja S."/>
            <person name="Heilman E."/>
            <person name="Heiman D."/>
            <person name="Howarth C."/>
            <person name="Mehta T."/>
            <person name="Neiman D."/>
            <person name="Pearson M."/>
            <person name="Roberts A."/>
            <person name="Saif S."/>
            <person name="Shea T."/>
            <person name="Shenoy N."/>
            <person name="Sisk P."/>
            <person name="Stolte C."/>
            <person name="Sykes S."/>
            <person name="White J."/>
            <person name="Yandava C."/>
            <person name="Burger G."/>
            <person name="Gray M.W."/>
            <person name="Holland P.W.H."/>
            <person name="King N."/>
            <person name="Lang F.B.F."/>
            <person name="Roger A.J."/>
            <person name="Ruiz-Trillo I."/>
            <person name="Haas B."/>
            <person name="Nusbaum C."/>
            <person name="Birren B."/>
        </authorList>
    </citation>
    <scope>NUCLEOTIDE SEQUENCE [LARGE SCALE GENOMIC DNA]</scope>
    <source>
        <strain evidence="2 3">JP610</strain>
    </source>
</reference>
<keyword evidence="3" id="KW-1185">Reference proteome</keyword>
<dbReference type="PROSITE" id="PS51257">
    <property type="entry name" value="PROKAR_LIPOPROTEIN"/>
    <property type="match status" value="1"/>
</dbReference>
<evidence type="ECO:0000313" key="3">
    <source>
        <dbReference type="Proteomes" id="UP000054560"/>
    </source>
</evidence>
<dbReference type="EMBL" id="KQ241778">
    <property type="protein sequence ID" value="KNC84241.1"/>
    <property type="molecule type" value="Genomic_DNA"/>
</dbReference>
<proteinExistence type="predicted"/>
<dbReference type="Proteomes" id="UP000054560">
    <property type="component" value="Unassembled WGS sequence"/>
</dbReference>
<protein>
    <submittedName>
        <fullName evidence="2">Uncharacterized protein</fullName>
    </submittedName>
</protein>
<dbReference type="RefSeq" id="XP_014158143.1">
    <property type="nucleotide sequence ID" value="XM_014302668.1"/>
</dbReference>
<gene>
    <name evidence="2" type="ORF">SARC_03541</name>
</gene>
<organism evidence="2 3">
    <name type="scientific">Sphaeroforma arctica JP610</name>
    <dbReference type="NCBI Taxonomy" id="667725"/>
    <lineage>
        <taxon>Eukaryota</taxon>
        <taxon>Ichthyosporea</taxon>
        <taxon>Ichthyophonida</taxon>
        <taxon>Sphaeroforma</taxon>
    </lineage>
</organism>
<evidence type="ECO:0000256" key="1">
    <source>
        <dbReference type="SAM" id="Coils"/>
    </source>
</evidence>
<name>A0A0L0G5X4_9EUKA</name>
<evidence type="ECO:0000313" key="2">
    <source>
        <dbReference type="EMBL" id="KNC84241.1"/>
    </source>
</evidence>
<accession>A0A0L0G5X4</accession>
<feature type="coiled-coil region" evidence="1">
    <location>
        <begin position="154"/>
        <end position="181"/>
    </location>
</feature>
<dbReference type="AlphaFoldDB" id="A0A0L0G5X4"/>
<keyword evidence="1" id="KW-0175">Coiled coil</keyword>
<feature type="coiled-coil region" evidence="1">
    <location>
        <begin position="228"/>
        <end position="262"/>
    </location>
</feature>
<dbReference type="GeneID" id="25904045"/>
<sequence>MEPRANSSSSAVKHDDPKAALKIFVFPVTLTGCLQSNCLYGFLLDRSLYSRLYYRTLRPRGDKSSDVLRQAFQSADSTYHITVFIQVLDDAQRLQEENGALKDKLDSQMKRGIELEYQHSEAQQLDKKQIAALTVANEQAQAQETKDTDTKQKELEMQEKLQQLTSQCDELRATVNNNNQALEVVESLVKTVLINPRLTPPQLKANSSTLHDVLWLYRTIAHSLRQQLQQSAELNDNGNAEIAKLRKQNAQLEKSILEATAALEVNDATNANANQQNDVSTQKTSESKEHWLQVIKLLRVETETHRAQMLELTQHLKESTQALDAQVALNATRLDRIAELTGELRSVLYVKLKSYIANIFLYWPVL</sequence>